<gene>
    <name evidence="5" type="ORF">N802_14715</name>
</gene>
<dbReference type="eggNOG" id="COG0589">
    <property type="taxonomic scope" value="Bacteria"/>
</dbReference>
<comment type="similarity">
    <text evidence="1">Belongs to the universal stress protein A family.</text>
</comment>
<dbReference type="EMBL" id="AVPJ01000004">
    <property type="protein sequence ID" value="KGN33289.1"/>
    <property type="molecule type" value="Genomic_DNA"/>
</dbReference>
<dbReference type="InterPro" id="IPR006016">
    <property type="entry name" value="UspA"/>
</dbReference>
<dbReference type="PANTHER" id="PTHR46268">
    <property type="entry name" value="STRESS RESPONSE PROTEIN NHAX"/>
    <property type="match status" value="1"/>
</dbReference>
<evidence type="ECO:0000256" key="2">
    <source>
        <dbReference type="ARBA" id="ARBA00022741"/>
    </source>
</evidence>
<dbReference type="AlphaFoldDB" id="A0A0A0J932"/>
<dbReference type="CDD" id="cd00293">
    <property type="entry name" value="USP-like"/>
    <property type="match status" value="1"/>
</dbReference>
<sequence length="296" mass="30852">MNTQSSRPVVVGYDGSAAGDSALSWAAREAARRNATLHVVVATGVPFATAPGFGAAWPWPDDLDDALLTQAKERLGDSTEGIPVVTESTIGTPASVLVEASKWAEIVVVGRRRHTVIGEFVGGSTSAQVAAHAACPVVVVEDGKPGAPDGQIIVGVDGSEPNESAIALAFDWASSVGAPVVLVHAWALDVPVSFEAAQLSQAIVEEVEERQRVFLDETVLAWSAKYPEVDVRSVLSRDRTVPAMLAEAKGAQLLVVGSRGHGGFVGLLLGSVSQGLIHHERPCPLVVVHAEQVGSR</sequence>
<dbReference type="InterPro" id="IPR014729">
    <property type="entry name" value="Rossmann-like_a/b/a_fold"/>
</dbReference>
<dbReference type="RefSeq" id="WP_035914182.1">
    <property type="nucleotide sequence ID" value="NZ_AVPJ01000004.1"/>
</dbReference>
<dbReference type="Proteomes" id="UP000030002">
    <property type="component" value="Unassembled WGS sequence"/>
</dbReference>
<organism evidence="5 6">
    <name type="scientific">Knoellia sinensis KCTC 19936</name>
    <dbReference type="NCBI Taxonomy" id="1385520"/>
    <lineage>
        <taxon>Bacteria</taxon>
        <taxon>Bacillati</taxon>
        <taxon>Actinomycetota</taxon>
        <taxon>Actinomycetes</taxon>
        <taxon>Micrococcales</taxon>
        <taxon>Intrasporangiaceae</taxon>
        <taxon>Knoellia</taxon>
    </lineage>
</organism>
<dbReference type="OrthoDB" id="267918at2"/>
<accession>A0A0A0J932</accession>
<dbReference type="Pfam" id="PF00582">
    <property type="entry name" value="Usp"/>
    <property type="match status" value="2"/>
</dbReference>
<keyword evidence="2" id="KW-0547">Nucleotide-binding</keyword>
<evidence type="ECO:0000256" key="3">
    <source>
        <dbReference type="ARBA" id="ARBA00022840"/>
    </source>
</evidence>
<dbReference type="PRINTS" id="PR01438">
    <property type="entry name" value="UNVRSLSTRESS"/>
</dbReference>
<keyword evidence="3" id="KW-0067">ATP-binding</keyword>
<evidence type="ECO:0000313" key="6">
    <source>
        <dbReference type="Proteomes" id="UP000030002"/>
    </source>
</evidence>
<name>A0A0A0J932_9MICO</name>
<evidence type="ECO:0000259" key="4">
    <source>
        <dbReference type="Pfam" id="PF00582"/>
    </source>
</evidence>
<dbReference type="GO" id="GO:0005524">
    <property type="term" value="F:ATP binding"/>
    <property type="evidence" value="ECO:0007669"/>
    <property type="project" value="UniProtKB-KW"/>
</dbReference>
<dbReference type="PANTHER" id="PTHR46268:SF27">
    <property type="entry name" value="UNIVERSAL STRESS PROTEIN RV2623"/>
    <property type="match status" value="1"/>
</dbReference>
<comment type="caution">
    <text evidence="5">The sequence shown here is derived from an EMBL/GenBank/DDBJ whole genome shotgun (WGS) entry which is preliminary data.</text>
</comment>
<dbReference type="STRING" id="1385520.N802_14715"/>
<protein>
    <submittedName>
        <fullName evidence="5">Universal stress protein</fullName>
    </submittedName>
</protein>
<evidence type="ECO:0000256" key="1">
    <source>
        <dbReference type="ARBA" id="ARBA00008791"/>
    </source>
</evidence>
<feature type="domain" description="UspA" evidence="4">
    <location>
        <begin position="151"/>
        <end position="289"/>
    </location>
</feature>
<feature type="domain" description="UspA" evidence="4">
    <location>
        <begin position="7"/>
        <end position="140"/>
    </location>
</feature>
<evidence type="ECO:0000313" key="5">
    <source>
        <dbReference type="EMBL" id="KGN33289.1"/>
    </source>
</evidence>
<reference evidence="5 6" key="1">
    <citation type="submission" date="2013-08" db="EMBL/GenBank/DDBJ databases">
        <title>The genome sequence of Knoellia sinensis.</title>
        <authorList>
            <person name="Zhu W."/>
            <person name="Wang G."/>
        </authorList>
    </citation>
    <scope>NUCLEOTIDE SEQUENCE [LARGE SCALE GENOMIC DNA]</scope>
    <source>
        <strain evidence="5 6">KCTC 19936</strain>
    </source>
</reference>
<proteinExistence type="inferred from homology"/>
<dbReference type="Gene3D" id="3.40.50.620">
    <property type="entry name" value="HUPs"/>
    <property type="match status" value="2"/>
</dbReference>
<keyword evidence="6" id="KW-1185">Reference proteome</keyword>
<dbReference type="InterPro" id="IPR006015">
    <property type="entry name" value="Universal_stress_UspA"/>
</dbReference>
<dbReference type="SUPFAM" id="SSF52402">
    <property type="entry name" value="Adenine nucleotide alpha hydrolases-like"/>
    <property type="match status" value="2"/>
</dbReference>